<evidence type="ECO:0000256" key="2">
    <source>
        <dbReference type="ARBA" id="ARBA00022723"/>
    </source>
</evidence>
<evidence type="ECO:0000256" key="1">
    <source>
        <dbReference type="ARBA" id="ARBA00008553"/>
    </source>
</evidence>
<accession>A0A9D3UND9</accession>
<dbReference type="PROSITE" id="PS00358">
    <property type="entry name" value="RIBOSOMAL_L5"/>
    <property type="match status" value="1"/>
</dbReference>
<dbReference type="Proteomes" id="UP000828251">
    <property type="component" value="Unassembled WGS sequence"/>
</dbReference>
<dbReference type="InterPro" id="IPR031309">
    <property type="entry name" value="Ribosomal_uL5_C"/>
</dbReference>
<gene>
    <name evidence="8" type="ORF">J1N35_039231</name>
</gene>
<keyword evidence="6" id="KW-0687">Ribonucleoprotein</keyword>
<comment type="similarity">
    <text evidence="1">Belongs to the universal ribosomal protein uL5 family.</text>
</comment>
<evidence type="ECO:0000256" key="5">
    <source>
        <dbReference type="ARBA" id="ARBA00022980"/>
    </source>
</evidence>
<dbReference type="PANTHER" id="PTHR11994">
    <property type="entry name" value="60S RIBOSOMAL PROTEIN L11-RELATED"/>
    <property type="match status" value="1"/>
</dbReference>
<keyword evidence="3" id="KW-0863">Zinc-finger</keyword>
<protein>
    <recommendedName>
        <fullName evidence="7">RING-CH-type domain-containing protein</fullName>
    </recommendedName>
</protein>
<organism evidence="8 9">
    <name type="scientific">Gossypium stocksii</name>
    <dbReference type="NCBI Taxonomy" id="47602"/>
    <lineage>
        <taxon>Eukaryota</taxon>
        <taxon>Viridiplantae</taxon>
        <taxon>Streptophyta</taxon>
        <taxon>Embryophyta</taxon>
        <taxon>Tracheophyta</taxon>
        <taxon>Spermatophyta</taxon>
        <taxon>Magnoliopsida</taxon>
        <taxon>eudicotyledons</taxon>
        <taxon>Gunneridae</taxon>
        <taxon>Pentapetalae</taxon>
        <taxon>rosids</taxon>
        <taxon>malvids</taxon>
        <taxon>Malvales</taxon>
        <taxon>Malvaceae</taxon>
        <taxon>Malvoideae</taxon>
        <taxon>Gossypium</taxon>
    </lineage>
</organism>
<name>A0A9D3UND9_9ROSI</name>
<dbReference type="InterPro" id="IPR057266">
    <property type="entry name" value="Ribosomal_uL5_euk/arc-type"/>
</dbReference>
<dbReference type="InterPro" id="IPR031310">
    <property type="entry name" value="Ribosomal_uL5_N"/>
</dbReference>
<dbReference type="EMBL" id="JAIQCV010000011">
    <property type="protein sequence ID" value="KAH1048447.1"/>
    <property type="molecule type" value="Genomic_DNA"/>
</dbReference>
<evidence type="ECO:0000256" key="3">
    <source>
        <dbReference type="ARBA" id="ARBA00022771"/>
    </source>
</evidence>
<feature type="domain" description="RING-CH-type" evidence="7">
    <location>
        <begin position="212"/>
        <end position="287"/>
    </location>
</feature>
<sequence>MDQEKRGDCIGTSMNLSQVGECVGGNSKNSVNGVVSGTAIVENSEEKLCSNGENSDLRLQNVVFESCKNQEMDFGRGIGQNDLGTNGNSSGLIDANVVVSSSEGLVEERNESICEEINEIGGVAETLGQVDQGSSESFPNSVSGSVIQTIIVINTQEAASLEGISGEFEVKDYGLGSSKVSVEGPKTKAAEAEDACVIDVKGSGGGQRQFKESWDEETVCRICHLNSEQSVESTDSTSATAADVDLIQLGCECKDELGIAHSHCAEAWFKLKGNRMCEICGQTAKNISGVRDNRFIEDWHGQGSTSGGASFSDQRSGCWRGQPFCNFLMACLASEKKLSNPMREIKVQKLVLNISVGESGDRLTRAAKVLEQLSGQTPVFSKARYTVRSFGIRRNEKIACYVTVRGEKAMQLLESGLKVKEYELLRRNFSDTGCFGFGIQEHIDLGIKYDPSTGIYGMDFYVVLERAGYRVGRRRRCKSRVGIQHRVTKEDAMKWFQVKYEGVILNKSQNIGA</sequence>
<dbReference type="NCBIfam" id="NF003258">
    <property type="entry name" value="PRK04219.1"/>
    <property type="match status" value="1"/>
</dbReference>
<keyword evidence="2" id="KW-0479">Metal-binding</keyword>
<dbReference type="InterPro" id="IPR002132">
    <property type="entry name" value="Ribosomal_uL5"/>
</dbReference>
<dbReference type="Pfam" id="PF00281">
    <property type="entry name" value="Ribosomal_L5"/>
    <property type="match status" value="1"/>
</dbReference>
<comment type="caution">
    <text evidence="8">The sequence shown here is derived from an EMBL/GenBank/DDBJ whole genome shotgun (WGS) entry which is preliminary data.</text>
</comment>
<dbReference type="GO" id="GO:1990904">
    <property type="term" value="C:ribonucleoprotein complex"/>
    <property type="evidence" value="ECO:0007669"/>
    <property type="project" value="UniProtKB-KW"/>
</dbReference>
<dbReference type="Pfam" id="PF12906">
    <property type="entry name" value="RINGv"/>
    <property type="match status" value="1"/>
</dbReference>
<evidence type="ECO:0000256" key="4">
    <source>
        <dbReference type="ARBA" id="ARBA00022833"/>
    </source>
</evidence>
<evidence type="ECO:0000313" key="8">
    <source>
        <dbReference type="EMBL" id="KAH1048447.1"/>
    </source>
</evidence>
<dbReference type="SUPFAM" id="SSF57850">
    <property type="entry name" value="RING/U-box"/>
    <property type="match status" value="1"/>
</dbReference>
<dbReference type="InterPro" id="IPR011016">
    <property type="entry name" value="Znf_RING-CH"/>
</dbReference>
<dbReference type="AlphaFoldDB" id="A0A9D3UND9"/>
<dbReference type="InterPro" id="IPR013083">
    <property type="entry name" value="Znf_RING/FYVE/PHD"/>
</dbReference>
<dbReference type="OrthoDB" id="1734943at2759"/>
<dbReference type="Gene3D" id="3.30.40.10">
    <property type="entry name" value="Zinc/RING finger domain, C3HC4 (zinc finger)"/>
    <property type="match status" value="1"/>
</dbReference>
<dbReference type="Pfam" id="PF00673">
    <property type="entry name" value="Ribosomal_L5_C"/>
    <property type="match status" value="1"/>
</dbReference>
<dbReference type="Gene3D" id="3.30.1440.10">
    <property type="match status" value="1"/>
</dbReference>
<dbReference type="GO" id="GO:0006412">
    <property type="term" value="P:translation"/>
    <property type="evidence" value="ECO:0007669"/>
    <property type="project" value="InterPro"/>
</dbReference>
<dbReference type="InterPro" id="IPR020929">
    <property type="entry name" value="Ribosomal_uL5_CS"/>
</dbReference>
<dbReference type="GO" id="GO:0003735">
    <property type="term" value="F:structural constituent of ribosome"/>
    <property type="evidence" value="ECO:0007669"/>
    <property type="project" value="InterPro"/>
</dbReference>
<proteinExistence type="inferred from homology"/>
<evidence type="ECO:0000259" key="7">
    <source>
        <dbReference type="PROSITE" id="PS51292"/>
    </source>
</evidence>
<dbReference type="FunFam" id="3.30.1440.10:FF:000002">
    <property type="entry name" value="60S ribosomal protein L11"/>
    <property type="match status" value="1"/>
</dbReference>
<dbReference type="GO" id="GO:0008270">
    <property type="term" value="F:zinc ion binding"/>
    <property type="evidence" value="ECO:0007669"/>
    <property type="project" value="UniProtKB-KW"/>
</dbReference>
<dbReference type="InterPro" id="IPR022803">
    <property type="entry name" value="Ribosomal_uL5_dom_sf"/>
</dbReference>
<keyword evidence="5" id="KW-0689">Ribosomal protein</keyword>
<evidence type="ECO:0000256" key="6">
    <source>
        <dbReference type="ARBA" id="ARBA00023274"/>
    </source>
</evidence>
<dbReference type="GO" id="GO:0005840">
    <property type="term" value="C:ribosome"/>
    <property type="evidence" value="ECO:0007669"/>
    <property type="project" value="UniProtKB-KW"/>
</dbReference>
<keyword evidence="4" id="KW-0862">Zinc</keyword>
<keyword evidence="9" id="KW-1185">Reference proteome</keyword>
<reference evidence="8 9" key="1">
    <citation type="journal article" date="2021" name="Plant Biotechnol. J.">
        <title>Multi-omics assisted identification of the key and species-specific regulatory components of drought-tolerant mechanisms in Gossypium stocksii.</title>
        <authorList>
            <person name="Yu D."/>
            <person name="Ke L."/>
            <person name="Zhang D."/>
            <person name="Wu Y."/>
            <person name="Sun Y."/>
            <person name="Mei J."/>
            <person name="Sun J."/>
            <person name="Sun Y."/>
        </authorList>
    </citation>
    <scope>NUCLEOTIDE SEQUENCE [LARGE SCALE GENOMIC DNA]</scope>
    <source>
        <strain evidence="9">cv. E1</strain>
        <tissue evidence="8">Leaf</tissue>
    </source>
</reference>
<dbReference type="PROSITE" id="PS51292">
    <property type="entry name" value="ZF_RING_CH"/>
    <property type="match status" value="1"/>
</dbReference>
<dbReference type="SUPFAM" id="SSF55282">
    <property type="entry name" value="RL5-like"/>
    <property type="match status" value="1"/>
</dbReference>
<dbReference type="SMART" id="SM00744">
    <property type="entry name" value="RINGv"/>
    <property type="match status" value="1"/>
</dbReference>
<evidence type="ECO:0000313" key="9">
    <source>
        <dbReference type="Proteomes" id="UP000828251"/>
    </source>
</evidence>